<dbReference type="Gene3D" id="1.20.1290.10">
    <property type="entry name" value="AhpD-like"/>
    <property type="match status" value="1"/>
</dbReference>
<accession>A0ABU7L4N8</accession>
<dbReference type="SUPFAM" id="SSF69118">
    <property type="entry name" value="AhpD-like"/>
    <property type="match status" value="1"/>
</dbReference>
<dbReference type="Proteomes" id="UP001336020">
    <property type="component" value="Unassembled WGS sequence"/>
</dbReference>
<dbReference type="InterPro" id="IPR003779">
    <property type="entry name" value="CMD-like"/>
</dbReference>
<feature type="domain" description="Carboxymuconolactone decarboxylase-like" evidence="1">
    <location>
        <begin position="50"/>
        <end position="133"/>
    </location>
</feature>
<dbReference type="PANTHER" id="PTHR34846:SF5">
    <property type="entry name" value="CARBOXYMUCONOLACTONE DECARBOXYLASE-LIKE DOMAIN-CONTAINING PROTEIN"/>
    <property type="match status" value="1"/>
</dbReference>
<comment type="caution">
    <text evidence="2">The sequence shown here is derived from an EMBL/GenBank/DDBJ whole genome shotgun (WGS) entry which is preliminary data.</text>
</comment>
<proteinExistence type="predicted"/>
<evidence type="ECO:0000313" key="2">
    <source>
        <dbReference type="EMBL" id="MEE2056499.1"/>
    </source>
</evidence>
<protein>
    <submittedName>
        <fullName evidence="2">Carboxymuconolactone decarboxylase family protein</fullName>
    </submittedName>
</protein>
<keyword evidence="3" id="KW-1185">Reference proteome</keyword>
<evidence type="ECO:0000313" key="3">
    <source>
        <dbReference type="Proteomes" id="UP001336020"/>
    </source>
</evidence>
<dbReference type="Pfam" id="PF02627">
    <property type="entry name" value="CMD"/>
    <property type="match status" value="1"/>
</dbReference>
<dbReference type="RefSeq" id="WP_330131761.1">
    <property type="nucleotide sequence ID" value="NZ_JAUTXY010000001.1"/>
</dbReference>
<gene>
    <name evidence="2" type="ORF">Q7514_03025</name>
</gene>
<name>A0ABU7L4N8_9NOCA</name>
<dbReference type="PANTHER" id="PTHR34846">
    <property type="entry name" value="4-CARBOXYMUCONOLACTONE DECARBOXYLASE FAMILY PROTEIN (AFU_ORTHOLOGUE AFUA_6G11590)"/>
    <property type="match status" value="1"/>
</dbReference>
<dbReference type="EMBL" id="JAUTXY010000001">
    <property type="protein sequence ID" value="MEE2056499.1"/>
    <property type="molecule type" value="Genomic_DNA"/>
</dbReference>
<evidence type="ECO:0000259" key="1">
    <source>
        <dbReference type="Pfam" id="PF02627"/>
    </source>
</evidence>
<sequence length="198" mass="21863">MSRIPPLPENDWTEEIATYINGFRSAVASTPDEDNRQPGTNLLGTLAQHPSLAMAFLSFNRHLLAHSTLSVRHRELLVLRIAYLRRAEYEWAQHVILAERAGITAGEIARIEEGPDTDGWSPIERALLTATDELIGDGAIGDDTWAVLAGEFDRQQLMDVVFTVGCYSMLATALRSFGVLPEPGLVPYLPNHPVSSRD</sequence>
<organism evidence="2 3">
    <name type="scientific">Rhodococcus artemisiae</name>
    <dbReference type="NCBI Taxonomy" id="714159"/>
    <lineage>
        <taxon>Bacteria</taxon>
        <taxon>Bacillati</taxon>
        <taxon>Actinomycetota</taxon>
        <taxon>Actinomycetes</taxon>
        <taxon>Mycobacteriales</taxon>
        <taxon>Nocardiaceae</taxon>
        <taxon>Rhodococcus</taxon>
    </lineage>
</organism>
<reference evidence="2 3" key="1">
    <citation type="submission" date="2023-07" db="EMBL/GenBank/DDBJ databases">
        <authorList>
            <person name="Girao M."/>
            <person name="Carvalho M.F."/>
        </authorList>
    </citation>
    <scope>NUCLEOTIDE SEQUENCE [LARGE SCALE GENOMIC DNA]</scope>
    <source>
        <strain evidence="2 3">YIM65754</strain>
    </source>
</reference>
<dbReference type="InterPro" id="IPR029032">
    <property type="entry name" value="AhpD-like"/>
</dbReference>